<feature type="domain" description="Aspartate/ornithine carbamoyltransferase carbamoyl-P binding" evidence="11">
    <location>
        <begin position="8"/>
        <end position="150"/>
    </location>
</feature>
<evidence type="ECO:0000256" key="5">
    <source>
        <dbReference type="ARBA" id="ARBA00022975"/>
    </source>
</evidence>
<comment type="caution">
    <text evidence="12">The sequence shown here is derived from an EMBL/GenBank/DDBJ whole genome shotgun (WGS) entry which is preliminary data.</text>
</comment>
<keyword evidence="4 9" id="KW-0808">Transferase</keyword>
<dbReference type="Proteomes" id="UP000034539">
    <property type="component" value="Unassembled WGS sequence"/>
</dbReference>
<dbReference type="UniPathway" id="UPA00070">
    <property type="reaction ID" value="UER00116"/>
</dbReference>
<evidence type="ECO:0000256" key="6">
    <source>
        <dbReference type="ARBA" id="ARBA00043884"/>
    </source>
</evidence>
<dbReference type="PRINTS" id="PR00100">
    <property type="entry name" value="AOTCASE"/>
</dbReference>
<sequence>MKNNFFQKDYITVDCLSPSDVNTIFKKSLEMKRLVEKKGGDTRLKGKVLGAIFYEPSSRTFSSFVTAMQRLGGGFIPIHGVQNTSVVKGETLEDTVRVFSSYADALVIRHPEPGSIEIAAKYATVPVINAGDGIGEHPTQALIDIYTMQEALGDVNKLHILMIGDLAHYRPTNSMAKLLAIFPKVKLSFASPREVPLPDNIRNFLKQKKINFREYNDFEKLLPDADVLYVTRVKKEYMSEKLYKKIQGSYIINNKTLQKMKRKSIVMHCLPRVGEISTDIDTDPRSLYLTHEVRNGLYVRMALLDLILNKYER</sequence>
<dbReference type="PANTHER" id="PTHR45753">
    <property type="entry name" value="ORNITHINE CARBAMOYLTRANSFERASE, MITOCHONDRIAL"/>
    <property type="match status" value="1"/>
</dbReference>
<feature type="domain" description="Aspartate/ornithine carbamoyltransferase Asp/Orn-binding" evidence="10">
    <location>
        <begin position="157"/>
        <end position="306"/>
    </location>
</feature>
<dbReference type="EC" id="2.1.3.2" evidence="3 8"/>
<dbReference type="InterPro" id="IPR006131">
    <property type="entry name" value="Asp_carbamoyltransf_Asp/Orn-bd"/>
</dbReference>
<comment type="pathway">
    <text evidence="1">Pyrimidine metabolism; UMP biosynthesis via de novo pathway; (S)-dihydroorotate from bicarbonate: step 2/3.</text>
</comment>
<evidence type="ECO:0000256" key="8">
    <source>
        <dbReference type="NCBIfam" id="TIGR00670"/>
    </source>
</evidence>
<evidence type="ECO:0000259" key="11">
    <source>
        <dbReference type="Pfam" id="PF02729"/>
    </source>
</evidence>
<evidence type="ECO:0000313" key="12">
    <source>
        <dbReference type="EMBL" id="KKR34050.1"/>
    </source>
</evidence>
<evidence type="ECO:0000256" key="1">
    <source>
        <dbReference type="ARBA" id="ARBA00004852"/>
    </source>
</evidence>
<evidence type="ECO:0000256" key="2">
    <source>
        <dbReference type="ARBA" id="ARBA00008896"/>
    </source>
</evidence>
<evidence type="ECO:0000256" key="4">
    <source>
        <dbReference type="ARBA" id="ARBA00022679"/>
    </source>
</evidence>
<dbReference type="Pfam" id="PF02729">
    <property type="entry name" value="OTCace_N"/>
    <property type="match status" value="1"/>
</dbReference>
<comment type="catalytic activity">
    <reaction evidence="7">
        <text>carbamoyl phosphate + L-aspartate = N-carbamoyl-L-aspartate + phosphate + H(+)</text>
        <dbReference type="Rhea" id="RHEA:20013"/>
        <dbReference type="ChEBI" id="CHEBI:15378"/>
        <dbReference type="ChEBI" id="CHEBI:29991"/>
        <dbReference type="ChEBI" id="CHEBI:32814"/>
        <dbReference type="ChEBI" id="CHEBI:43474"/>
        <dbReference type="ChEBI" id="CHEBI:58228"/>
        <dbReference type="EC" id="2.1.3.2"/>
    </reaction>
</comment>
<reference evidence="12 13" key="1">
    <citation type="journal article" date="2015" name="Nature">
        <title>rRNA introns, odd ribosomes, and small enigmatic genomes across a large radiation of phyla.</title>
        <authorList>
            <person name="Brown C.T."/>
            <person name="Hug L.A."/>
            <person name="Thomas B.C."/>
            <person name="Sharon I."/>
            <person name="Castelle C.J."/>
            <person name="Singh A."/>
            <person name="Wilkins M.J."/>
            <person name="Williams K.H."/>
            <person name="Banfield J.F."/>
        </authorList>
    </citation>
    <scope>NUCLEOTIDE SEQUENCE [LARGE SCALE GENOMIC DNA]</scope>
</reference>
<dbReference type="InterPro" id="IPR006130">
    <property type="entry name" value="Asp/Orn_carbamoylTrfase"/>
</dbReference>
<dbReference type="GO" id="GO:0004070">
    <property type="term" value="F:aspartate carbamoyltransferase activity"/>
    <property type="evidence" value="ECO:0007669"/>
    <property type="project" value="UniProtKB-UniRule"/>
</dbReference>
<name>A0A0G0SH49_9BACT</name>
<evidence type="ECO:0000256" key="7">
    <source>
        <dbReference type="ARBA" id="ARBA00048859"/>
    </source>
</evidence>
<dbReference type="GO" id="GO:0044205">
    <property type="term" value="P:'de novo' UMP biosynthetic process"/>
    <property type="evidence" value="ECO:0007669"/>
    <property type="project" value="UniProtKB-UniPathway"/>
</dbReference>
<dbReference type="GO" id="GO:0006520">
    <property type="term" value="P:amino acid metabolic process"/>
    <property type="evidence" value="ECO:0007669"/>
    <property type="project" value="InterPro"/>
</dbReference>
<protein>
    <recommendedName>
        <fullName evidence="3 8">Aspartate carbamoyltransferase</fullName>
        <ecNumber evidence="3 8">2.1.3.2</ecNumber>
    </recommendedName>
</protein>
<accession>A0A0G0SH49</accession>
<dbReference type="GO" id="GO:0016597">
    <property type="term" value="F:amino acid binding"/>
    <property type="evidence" value="ECO:0007669"/>
    <property type="project" value="InterPro"/>
</dbReference>
<evidence type="ECO:0000256" key="3">
    <source>
        <dbReference type="ARBA" id="ARBA00013008"/>
    </source>
</evidence>
<dbReference type="PRINTS" id="PR00101">
    <property type="entry name" value="ATCASE"/>
</dbReference>
<dbReference type="PANTHER" id="PTHR45753:SF6">
    <property type="entry name" value="ASPARTATE CARBAMOYLTRANSFERASE"/>
    <property type="match status" value="1"/>
</dbReference>
<dbReference type="AlphaFoldDB" id="A0A0G0SH49"/>
<dbReference type="InterPro" id="IPR002082">
    <property type="entry name" value="Asp_carbamoyltransf"/>
</dbReference>
<dbReference type="NCBIfam" id="NF002032">
    <property type="entry name" value="PRK00856.1"/>
    <property type="match status" value="1"/>
</dbReference>
<dbReference type="EMBL" id="LBXN01000007">
    <property type="protein sequence ID" value="KKR34050.1"/>
    <property type="molecule type" value="Genomic_DNA"/>
</dbReference>
<proteinExistence type="inferred from homology"/>
<keyword evidence="5" id="KW-0665">Pyrimidine biosynthesis</keyword>
<dbReference type="InterPro" id="IPR036901">
    <property type="entry name" value="Asp/Orn_carbamoylTrfase_sf"/>
</dbReference>
<dbReference type="SUPFAM" id="SSF53671">
    <property type="entry name" value="Aspartate/ornithine carbamoyltransferase"/>
    <property type="match status" value="1"/>
</dbReference>
<comment type="similarity">
    <text evidence="2">Belongs to the aspartate/ornithine carbamoyltransferase superfamily. ATCase family.</text>
</comment>
<dbReference type="GO" id="GO:0006207">
    <property type="term" value="P:'de novo' pyrimidine nucleobase biosynthetic process"/>
    <property type="evidence" value="ECO:0007669"/>
    <property type="project" value="InterPro"/>
</dbReference>
<dbReference type="PATRIC" id="fig|1618450.3.peg.225"/>
<dbReference type="Pfam" id="PF00185">
    <property type="entry name" value="OTCace"/>
    <property type="match status" value="1"/>
</dbReference>
<dbReference type="Gene3D" id="3.40.50.1370">
    <property type="entry name" value="Aspartate/ornithine carbamoyltransferase"/>
    <property type="match status" value="2"/>
</dbReference>
<evidence type="ECO:0000256" key="9">
    <source>
        <dbReference type="RuleBase" id="RU003634"/>
    </source>
</evidence>
<organism evidence="12 13">
    <name type="scientific">Candidatus Gottesmanbacteria bacterium GW2011_GWC2_39_8</name>
    <dbReference type="NCBI Taxonomy" id="1618450"/>
    <lineage>
        <taxon>Bacteria</taxon>
        <taxon>Candidatus Gottesmaniibacteriota</taxon>
    </lineage>
</organism>
<dbReference type="InterPro" id="IPR006132">
    <property type="entry name" value="Asp/Orn_carbamoyltranf_P-bd"/>
</dbReference>
<comment type="function">
    <text evidence="6">Catalyzes the condensation of carbamoyl phosphate and aspartate to form carbamoyl aspartate and inorganic phosphate, the committed step in the de novo pyrimidine nucleotide biosynthesis pathway.</text>
</comment>
<dbReference type="FunFam" id="3.40.50.1370:FF:000002">
    <property type="entry name" value="Aspartate carbamoyltransferase 2"/>
    <property type="match status" value="1"/>
</dbReference>
<evidence type="ECO:0000313" key="13">
    <source>
        <dbReference type="Proteomes" id="UP000034539"/>
    </source>
</evidence>
<dbReference type="NCBIfam" id="TIGR00670">
    <property type="entry name" value="asp_carb_tr"/>
    <property type="match status" value="1"/>
</dbReference>
<evidence type="ECO:0000259" key="10">
    <source>
        <dbReference type="Pfam" id="PF00185"/>
    </source>
</evidence>
<gene>
    <name evidence="12" type="ORF">UT63_C0007G0005</name>
</gene>